<evidence type="ECO:0000256" key="1">
    <source>
        <dbReference type="SAM" id="Phobius"/>
    </source>
</evidence>
<feature type="transmembrane region" description="Helical" evidence="1">
    <location>
        <begin position="900"/>
        <end position="919"/>
    </location>
</feature>
<accession>A0ABN7T5C9</accession>
<keyword evidence="1" id="KW-0812">Transmembrane</keyword>
<dbReference type="Proteomes" id="UP001158576">
    <property type="component" value="Chromosome 2"/>
</dbReference>
<feature type="transmembrane region" description="Helical" evidence="1">
    <location>
        <begin position="769"/>
        <end position="794"/>
    </location>
</feature>
<keyword evidence="1" id="KW-1133">Transmembrane helix</keyword>
<feature type="transmembrane region" description="Helical" evidence="1">
    <location>
        <begin position="679"/>
        <end position="704"/>
    </location>
</feature>
<reference evidence="2 3" key="1">
    <citation type="submission" date="2021-04" db="EMBL/GenBank/DDBJ databases">
        <authorList>
            <person name="Bliznina A."/>
        </authorList>
    </citation>
    <scope>NUCLEOTIDE SEQUENCE [LARGE SCALE GENOMIC DNA]</scope>
</reference>
<keyword evidence="1" id="KW-0472">Membrane</keyword>
<gene>
    <name evidence="2" type="ORF">OKIOD_LOCUS13665</name>
</gene>
<sequence length="1140" mass="129199">MEERPWATEKFNIFNGQEQCDFSLSTVGRNLAIRVPVEESNCISYSLATLSFDAQFTFKMQNNLIIFAQTGFITCTLADFETQLDSSSISVTNEDTGKCPALMKVGGDCLEINVENQCSSRTEGKCKEDASAPQCEDMEENETFISYECVEKPNDFDPSDVNKGDPFTISACCISLVTPYNPNFADPKSEEYQELLQEVKTAGRTDLNIESIDVYETEDGKTIISIESQRYPCFGTMSCPDELEDRTAFFNDIINEVLVNLETATTKEITKIGKTTDEFKKDLEAAIINEGGIPPPPPPKEEEKFVEPKLETVEEIVDFLEDPDVGIIPMDITAETVTEEGTTEVEVRPTKAPFREFNTEKLKENLGEPMIQTITGYLISIDICTIEDNKYENEKLAKISGNPPFRLKIDGLTDAQQDVLQISEQEDEFGQLYLSIKISDWEIFEENARDKSTLTVDIEDNDGRKGKVPILFEASSQCTSTVTTDVTEVISLGKVNVQSQFVFERYNELEESQEELGRFLVAEYNSVFSGVNSIEKITFSGTRPVSPAADAKVCNTTNPCSAASTQLLFSASQTIIAGESFIDVVDRGVIIVEASFKKYIEAKKRNELPASRRERSAEDVPEVFVNRAESIVNEEYLYYYSIPGAILTIYIVLIAFFWYNYQLTIRTAHGIVYNNGDSLFIRLIVVKGCLLLLISIVTIALESLRAFDYINGKSVNFRPVFSIKVLLILLLLISALVFALKIKAFLVFLDEISSSYEKFGCFVPKPRNLIQIVNMVLVIFLHDGLYKVVSYFFFARFKPPNICLTVIYFVQICFDVLLVILPLFLQTVMAVYNTLVEPEFPARVLKVHIKKVIRNLLIFMPHATIFNIQDEFFEKILFKIKAYYETKLIAQHYQKSWQKIWDILFLIVVFVIIIAWRIVDIFLTIIIQISGIVEFAVDDRLPVDKIRKGEIKWRAAEFYERSQKIRSLGFYQRKITPRSGNATDEPAYDCGTLCGDNSFANGLVKFMVNDTTLYDDFKPRMNCADTNLQLDDLSANSTTLPKLETFPNPLVPDVPGCLNELEILYLVFLFLMYGSFALLFFYRKRIGKIYNLKTTGIIGKIFGSTREKLSEHEACRDVDYIGKNLDSLSSEKIVEITKKS</sequence>
<keyword evidence="3" id="KW-1185">Reference proteome</keyword>
<protein>
    <submittedName>
        <fullName evidence="2">Oidioi.mRNA.OKI2018_I69.chr2.g4900.t1.cds</fullName>
    </submittedName>
</protein>
<evidence type="ECO:0000313" key="3">
    <source>
        <dbReference type="Proteomes" id="UP001158576"/>
    </source>
</evidence>
<feature type="transmembrane region" description="Helical" evidence="1">
    <location>
        <begin position="1063"/>
        <end position="1082"/>
    </location>
</feature>
<dbReference type="EMBL" id="OU015567">
    <property type="protein sequence ID" value="CAG5110501.1"/>
    <property type="molecule type" value="Genomic_DNA"/>
</dbReference>
<name>A0ABN7T5C9_OIKDI</name>
<proteinExistence type="predicted"/>
<feature type="transmembrane region" description="Helical" evidence="1">
    <location>
        <begin position="637"/>
        <end position="659"/>
    </location>
</feature>
<feature type="transmembrane region" description="Helical" evidence="1">
    <location>
        <begin position="806"/>
        <end position="832"/>
    </location>
</feature>
<evidence type="ECO:0000313" key="2">
    <source>
        <dbReference type="EMBL" id="CAG5110501.1"/>
    </source>
</evidence>
<feature type="transmembrane region" description="Helical" evidence="1">
    <location>
        <begin position="725"/>
        <end position="749"/>
    </location>
</feature>
<organism evidence="2 3">
    <name type="scientific">Oikopleura dioica</name>
    <name type="common">Tunicate</name>
    <dbReference type="NCBI Taxonomy" id="34765"/>
    <lineage>
        <taxon>Eukaryota</taxon>
        <taxon>Metazoa</taxon>
        <taxon>Chordata</taxon>
        <taxon>Tunicata</taxon>
        <taxon>Appendicularia</taxon>
        <taxon>Copelata</taxon>
        <taxon>Oikopleuridae</taxon>
        <taxon>Oikopleura</taxon>
    </lineage>
</organism>